<gene>
    <name evidence="2" type="ORF">CDV28_10631</name>
</gene>
<dbReference type="InterPro" id="IPR046160">
    <property type="entry name" value="DUF6162"/>
</dbReference>
<accession>A0A521G364</accession>
<dbReference type="Proteomes" id="UP000316238">
    <property type="component" value="Unassembled WGS sequence"/>
</dbReference>
<feature type="transmembrane region" description="Helical" evidence="1">
    <location>
        <begin position="22"/>
        <end position="41"/>
    </location>
</feature>
<evidence type="ECO:0000256" key="1">
    <source>
        <dbReference type="SAM" id="Phobius"/>
    </source>
</evidence>
<organism evidence="2 3">
    <name type="scientific">Candidatus Electronema aureum</name>
    <dbReference type="NCBI Taxonomy" id="2005002"/>
    <lineage>
        <taxon>Bacteria</taxon>
        <taxon>Pseudomonadati</taxon>
        <taxon>Thermodesulfobacteriota</taxon>
        <taxon>Desulfobulbia</taxon>
        <taxon>Desulfobulbales</taxon>
        <taxon>Desulfobulbaceae</taxon>
        <taxon>Candidatus Electronema</taxon>
    </lineage>
</organism>
<keyword evidence="1" id="KW-0472">Membrane</keyword>
<dbReference type="Pfam" id="PF19659">
    <property type="entry name" value="DUF6162"/>
    <property type="match status" value="1"/>
</dbReference>
<protein>
    <submittedName>
        <fullName evidence="2">Uncharacterized protein</fullName>
    </submittedName>
</protein>
<comment type="caution">
    <text evidence="2">The sequence shown here is derived from an EMBL/GenBank/DDBJ whole genome shotgun (WGS) entry which is preliminary data.</text>
</comment>
<evidence type="ECO:0000313" key="2">
    <source>
        <dbReference type="EMBL" id="TAA75476.1"/>
    </source>
</evidence>
<keyword evidence="1" id="KW-1133">Transmembrane helix</keyword>
<proteinExistence type="predicted"/>
<dbReference type="EMBL" id="NQJD01000006">
    <property type="protein sequence ID" value="TAA75476.1"/>
    <property type="molecule type" value="Genomic_DNA"/>
</dbReference>
<keyword evidence="3" id="KW-1185">Reference proteome</keyword>
<reference evidence="2" key="1">
    <citation type="submission" date="2017-07" db="EMBL/GenBank/DDBJ databases">
        <title>The cable genome - Insights into the physiology and evolution of filamentous bacteria capable of sulfide oxidation via long distance electron transfer.</title>
        <authorList>
            <person name="Thorup C."/>
            <person name="Bjerg J.T."/>
            <person name="Schreiber L."/>
            <person name="Nielsen L.P."/>
            <person name="Kjeldsen K.U."/>
            <person name="Boesen T."/>
            <person name="Boggild A."/>
            <person name="Meysman F."/>
            <person name="Geelhoed J."/>
            <person name="Schramm A."/>
        </authorList>
    </citation>
    <scope>NUCLEOTIDE SEQUENCE [LARGE SCALE GENOMIC DNA]</scope>
    <source>
        <strain evidence="2">GS</strain>
    </source>
</reference>
<sequence>MSNSVAAAKEIVVPPLAAGREALGLIVAICCILVIAGLRVAQVAPETVGDGIQIYQMRDIKLRNQAPVLYRSLLGAADTITQLREESGAWLDVAALQQEDLPPFAAKFLPAGLSGFTWELRQGASWVDYYGINKNTAAEEKSGADPLENSFILRIIDLQGGNYPYPVIKQEQGQLNRFSAQIWINPKIAEYPDGPLADKGWKWIVSGNTPTTEEKQLN</sequence>
<name>A0A521G364_9BACT</name>
<keyword evidence="1" id="KW-0812">Transmembrane</keyword>
<dbReference type="AlphaFoldDB" id="A0A521G364"/>
<evidence type="ECO:0000313" key="3">
    <source>
        <dbReference type="Proteomes" id="UP000316238"/>
    </source>
</evidence>